<organism evidence="1">
    <name type="scientific">Sinorhizobium medicae</name>
    <dbReference type="NCBI Taxonomy" id="110321"/>
    <lineage>
        <taxon>Bacteria</taxon>
        <taxon>Pseudomonadati</taxon>
        <taxon>Pseudomonadota</taxon>
        <taxon>Alphaproteobacteria</taxon>
        <taxon>Hyphomicrobiales</taxon>
        <taxon>Rhizobiaceae</taxon>
        <taxon>Sinorhizobium/Ensifer group</taxon>
        <taxon>Sinorhizobium</taxon>
    </lineage>
</organism>
<protein>
    <submittedName>
        <fullName evidence="1">Pyoverdine/dityrosine biosynthesis protein</fullName>
    </submittedName>
</protein>
<gene>
    <name evidence="1" type="ORF">EMEDMD4_910040</name>
</gene>
<reference evidence="1" key="1">
    <citation type="submission" date="2019-06" db="EMBL/GenBank/DDBJ databases">
        <authorList>
            <person name="Le Quere A."/>
            <person name="Colella S."/>
        </authorList>
    </citation>
    <scope>NUCLEOTIDE SEQUENCE</scope>
    <source>
        <strain evidence="1">EmedicaeMD41</strain>
    </source>
</reference>
<dbReference type="RefSeq" id="WP_180162326.1">
    <property type="nucleotide sequence ID" value="NZ_CABFNB010000163.1"/>
</dbReference>
<proteinExistence type="predicted"/>
<name>A0A508X7S9_9HYPH</name>
<evidence type="ECO:0000313" key="1">
    <source>
        <dbReference type="EMBL" id="VTZ65823.1"/>
    </source>
</evidence>
<dbReference type="Proteomes" id="UP000507954">
    <property type="component" value="Unassembled WGS sequence"/>
</dbReference>
<dbReference type="PANTHER" id="PTHR37285:SF5">
    <property type="entry name" value="SPORE WALL MATURATION PROTEIN DIT1"/>
    <property type="match status" value="1"/>
</dbReference>
<dbReference type="AlphaFoldDB" id="A0A508X7S9"/>
<dbReference type="InterPro" id="IPR007817">
    <property type="entry name" value="Isocyanide_synthase_DIT1"/>
</dbReference>
<dbReference type="PANTHER" id="PTHR37285">
    <property type="entry name" value="SPORE WALL MATURATION PROTEIN DIT1"/>
    <property type="match status" value="1"/>
</dbReference>
<dbReference type="Pfam" id="PF05141">
    <property type="entry name" value="DIT1_PvcA"/>
    <property type="match status" value="1"/>
</dbReference>
<sequence length="371" mass="41491">MTTKTSPYIYPFTPFKYLDVTEQNTAMVDGDRLDIAALSAMAEPIAPALSLPPAETLAQRILALFTTPDILFGEASFVTSRSDEWLSRISYLIEQERPIEFTILGFPFKMPVPLKTNRKTADFGELVSLKRLNEIGRAVAQAYEPGARVHVFTEGPFHVLNGIERSWADGYFASLQAMIEQFGIDSNLVLHDLNRVADDTPEFRQVWNSATEDIRARRDAADPATLDAIKDALPVRFHNIYNPGASIDDLRRAYLNDGTREELRAAITARAEEGVLGYRAFLEARDRISLLDKYAPDAIGMTVSPRPGRLGVRPLPEPADKLPYHGVPVLSHDRNTLRIDYLWDLQHGGGTYRKVSLVGDTDPAPFVYIEE</sequence>
<dbReference type="EMBL" id="CABFNB010000163">
    <property type="protein sequence ID" value="VTZ65823.1"/>
    <property type="molecule type" value="Genomic_DNA"/>
</dbReference>
<accession>A0A508X7S9</accession>